<comment type="subcellular location">
    <subcellularLocation>
        <location evidence="1">Nucleus</location>
    </subcellularLocation>
</comment>
<dbReference type="Gene3D" id="3.60.15.10">
    <property type="entry name" value="Ribonuclease Z/Hydroxyacylglutathione hydrolase-like"/>
    <property type="match status" value="1"/>
</dbReference>
<protein>
    <submittedName>
        <fullName evidence="5">Mago nashi-like protein</fullName>
    </submittedName>
</protein>
<dbReference type="PANTHER" id="PTHR42773">
    <property type="entry name" value="METALLO-BETA-LACTAMASE-RELATED"/>
    <property type="match status" value="1"/>
</dbReference>
<evidence type="ECO:0000313" key="5">
    <source>
        <dbReference type="EMBL" id="KAF5197439.1"/>
    </source>
</evidence>
<proteinExistence type="inferred from homology"/>
<dbReference type="InterPro" id="IPR001279">
    <property type="entry name" value="Metallo-B-lactamas"/>
</dbReference>
<dbReference type="GO" id="GO:0008380">
    <property type="term" value="P:RNA splicing"/>
    <property type="evidence" value="ECO:0007669"/>
    <property type="project" value="InterPro"/>
</dbReference>
<dbReference type="PANTHER" id="PTHR42773:SF1">
    <property type="entry name" value="METALLO-BETA-LACTAMASE FAMILY PROTEIN"/>
    <property type="match status" value="1"/>
</dbReference>
<dbReference type="SMART" id="SM00849">
    <property type="entry name" value="Lactamase_B"/>
    <property type="match status" value="1"/>
</dbReference>
<keyword evidence="6" id="KW-1185">Reference proteome</keyword>
<dbReference type="InterPro" id="IPR036866">
    <property type="entry name" value="RibonucZ/Hydroxyglut_hydro"/>
</dbReference>
<evidence type="ECO:0000313" key="6">
    <source>
        <dbReference type="Proteomes" id="UP000554482"/>
    </source>
</evidence>
<dbReference type="EMBL" id="JABWDY010014694">
    <property type="protein sequence ID" value="KAF5197439.1"/>
    <property type="molecule type" value="Genomic_DNA"/>
</dbReference>
<accession>A0A7J6WJ90</accession>
<keyword evidence="3" id="KW-0539">Nucleus</keyword>
<dbReference type="AlphaFoldDB" id="A0A7J6WJ90"/>
<dbReference type="OrthoDB" id="17458at2759"/>
<organism evidence="5 6">
    <name type="scientific">Thalictrum thalictroides</name>
    <name type="common">Rue-anemone</name>
    <name type="synonym">Anemone thalictroides</name>
    <dbReference type="NCBI Taxonomy" id="46969"/>
    <lineage>
        <taxon>Eukaryota</taxon>
        <taxon>Viridiplantae</taxon>
        <taxon>Streptophyta</taxon>
        <taxon>Embryophyta</taxon>
        <taxon>Tracheophyta</taxon>
        <taxon>Spermatophyta</taxon>
        <taxon>Magnoliopsida</taxon>
        <taxon>Ranunculales</taxon>
        <taxon>Ranunculaceae</taxon>
        <taxon>Thalictroideae</taxon>
        <taxon>Thalictrum</taxon>
    </lineage>
</organism>
<dbReference type="InterPro" id="IPR036605">
    <property type="entry name" value="Mago_nashi_sf"/>
</dbReference>
<dbReference type="SUPFAM" id="SSF56281">
    <property type="entry name" value="Metallo-hydrolase/oxidoreductase"/>
    <property type="match status" value="1"/>
</dbReference>
<dbReference type="Pfam" id="PF00753">
    <property type="entry name" value="Lactamase_B"/>
    <property type="match status" value="1"/>
</dbReference>
<comment type="caution">
    <text evidence="5">The sequence shown here is derived from an EMBL/GenBank/DDBJ whole genome shotgun (WGS) entry which is preliminary data.</text>
</comment>
<evidence type="ECO:0000256" key="1">
    <source>
        <dbReference type="ARBA" id="ARBA00004123"/>
    </source>
</evidence>
<feature type="domain" description="Metallo-beta-lactamase" evidence="4">
    <location>
        <begin position="198"/>
        <end position="356"/>
    </location>
</feature>
<evidence type="ECO:0000256" key="3">
    <source>
        <dbReference type="ARBA" id="ARBA00023242"/>
    </source>
</evidence>
<evidence type="ECO:0000259" key="4">
    <source>
        <dbReference type="SMART" id="SM00849"/>
    </source>
</evidence>
<comment type="similarity">
    <text evidence="2">Belongs to the mago nashi family.</text>
</comment>
<dbReference type="InterPro" id="IPR004023">
    <property type="entry name" value="Mago_nashi"/>
</dbReference>
<dbReference type="Proteomes" id="UP000554482">
    <property type="component" value="Unassembled WGS sequence"/>
</dbReference>
<gene>
    <name evidence="5" type="ORF">FRX31_012973</name>
</gene>
<dbReference type="Pfam" id="PF13370">
    <property type="entry name" value="Fer4_13"/>
    <property type="match status" value="1"/>
</dbReference>
<dbReference type="Gene3D" id="3.30.1560.10">
    <property type="entry name" value="Mago nashi"/>
    <property type="match status" value="1"/>
</dbReference>
<name>A0A7J6WJ90_THATH</name>
<dbReference type="Gene3D" id="3.30.70.20">
    <property type="match status" value="1"/>
</dbReference>
<dbReference type="GO" id="GO:0035145">
    <property type="term" value="C:exon-exon junction complex"/>
    <property type="evidence" value="ECO:0007669"/>
    <property type="project" value="InterPro"/>
</dbReference>
<evidence type="ECO:0000256" key="2">
    <source>
        <dbReference type="ARBA" id="ARBA00009270"/>
    </source>
</evidence>
<dbReference type="SUPFAM" id="SSF89817">
    <property type="entry name" value="Mago nashi protein"/>
    <property type="match status" value="1"/>
</dbReference>
<dbReference type="CDD" id="cd07727">
    <property type="entry name" value="YmaE-like_MBL-fold"/>
    <property type="match status" value="1"/>
</dbReference>
<reference evidence="5 6" key="1">
    <citation type="submission" date="2020-06" db="EMBL/GenBank/DDBJ databases">
        <title>Transcriptomic and genomic resources for Thalictrum thalictroides and T. hernandezii: Facilitating candidate gene discovery in an emerging model plant lineage.</title>
        <authorList>
            <person name="Arias T."/>
            <person name="Riano-Pachon D.M."/>
            <person name="Di Stilio V.S."/>
        </authorList>
    </citation>
    <scope>NUCLEOTIDE SEQUENCE [LARGE SCALE GENOMIC DNA]</scope>
    <source>
        <strain evidence="6">cv. WT478/WT964</strain>
        <tissue evidence="5">Leaves</tissue>
    </source>
</reference>
<sequence length="385" mass="44243">MIRKEVFLSPAVLKECRRIITDSEIMKEDDMNWPEPNYIGRQELEIVMGNEHISFTTSKIGSLVDVQSSNDPEGLRIYYYLVQDLKFALNKARERRSQNVQGDFFVDHTCIDCDTCRWMAPQTFTRMDTKSAVFKQPDSETERIKALQALLSCLTSSILTEKPPHDILEVQKTFPLPIDEQSIPGVYHCGYHAEASYGATSYLIIHPQGNILVDSPRYTQQLGHNIEMLGGARYMLLTHSDDVADHEKWSKRLSCERIIHSTEVEDYTADAETKLEGFGPWCLNNDIEIIHTPGHSEGSVCLFHKPLKILFTGDHLCEHEHELSIMEIYNHFSVPGQLKSVRKLLDLDFEWILPGHARRIQYKDNQEKNSALEAFLATKEQLKFN</sequence>
<dbReference type="Pfam" id="PF02792">
    <property type="entry name" value="Mago_nashi"/>
    <property type="match status" value="1"/>
</dbReference>